<dbReference type="Gene3D" id="2.60.200.40">
    <property type="match status" value="1"/>
</dbReference>
<reference evidence="2 3" key="1">
    <citation type="journal article" date="2010" name="Science">
        <title>Genomic analysis of organismal complexity in the multicellular green alga Volvox carteri.</title>
        <authorList>
            <person name="Prochnik S.E."/>
            <person name="Umen J."/>
            <person name="Nedelcu A.M."/>
            <person name="Hallmann A."/>
            <person name="Miller S.M."/>
            <person name="Nishii I."/>
            <person name="Ferris P."/>
            <person name="Kuo A."/>
            <person name="Mitros T."/>
            <person name="Fritz-Laylin L.K."/>
            <person name="Hellsten U."/>
            <person name="Chapman J."/>
            <person name="Simakov O."/>
            <person name="Rensing S.A."/>
            <person name="Terry A."/>
            <person name="Pangilinan J."/>
            <person name="Kapitonov V."/>
            <person name="Jurka J."/>
            <person name="Salamov A."/>
            <person name="Shapiro H."/>
            <person name="Schmutz J."/>
            <person name="Grimwood J."/>
            <person name="Lindquist E."/>
            <person name="Lucas S."/>
            <person name="Grigoriev I.V."/>
            <person name="Schmitt R."/>
            <person name="Kirk D."/>
            <person name="Rokhsar D.S."/>
        </authorList>
    </citation>
    <scope>NUCLEOTIDE SEQUENCE [LARGE SCALE GENOMIC DNA]</scope>
    <source>
        <strain evidence="3">f. Nagariensis / Eve</strain>
    </source>
</reference>
<dbReference type="GO" id="GO:0005737">
    <property type="term" value="C:cytoplasm"/>
    <property type="evidence" value="ECO:0007669"/>
    <property type="project" value="TreeGrafter"/>
</dbReference>
<dbReference type="InterPro" id="IPR017438">
    <property type="entry name" value="ATP-NAD_kinase_N"/>
</dbReference>
<dbReference type="GO" id="GO:0001727">
    <property type="term" value="F:lipid kinase activity"/>
    <property type="evidence" value="ECO:0007669"/>
    <property type="project" value="UniProtKB-ARBA"/>
</dbReference>
<dbReference type="Gene3D" id="3.40.50.10330">
    <property type="entry name" value="Probable inorganic polyphosphate/atp-NAD kinase, domain 1"/>
    <property type="match status" value="1"/>
</dbReference>
<dbReference type="PANTHER" id="PTHR12358">
    <property type="entry name" value="SPHINGOSINE KINASE"/>
    <property type="match status" value="1"/>
</dbReference>
<dbReference type="PROSITE" id="PS50146">
    <property type="entry name" value="DAGK"/>
    <property type="match status" value="1"/>
</dbReference>
<dbReference type="PANTHER" id="PTHR12358:SF31">
    <property type="entry name" value="ACYLGLYCEROL KINASE, MITOCHONDRIAL"/>
    <property type="match status" value="1"/>
</dbReference>
<dbReference type="GO" id="GO:0016773">
    <property type="term" value="F:phosphotransferase activity, alcohol group as acceptor"/>
    <property type="evidence" value="ECO:0007669"/>
    <property type="project" value="UniProtKB-ARBA"/>
</dbReference>
<organism evidence="3">
    <name type="scientific">Volvox carteri f. nagariensis</name>
    <dbReference type="NCBI Taxonomy" id="3068"/>
    <lineage>
        <taxon>Eukaryota</taxon>
        <taxon>Viridiplantae</taxon>
        <taxon>Chlorophyta</taxon>
        <taxon>core chlorophytes</taxon>
        <taxon>Chlorophyceae</taxon>
        <taxon>CS clade</taxon>
        <taxon>Chlamydomonadales</taxon>
        <taxon>Volvocaceae</taxon>
        <taxon>Volvox</taxon>
    </lineage>
</organism>
<evidence type="ECO:0000313" key="2">
    <source>
        <dbReference type="EMBL" id="EFJ51464.1"/>
    </source>
</evidence>
<dbReference type="GO" id="GO:0016020">
    <property type="term" value="C:membrane"/>
    <property type="evidence" value="ECO:0007669"/>
    <property type="project" value="TreeGrafter"/>
</dbReference>
<keyword evidence="2" id="KW-0418">Kinase</keyword>
<gene>
    <name evidence="2" type="primary">kdg2</name>
    <name evidence="2" type="ORF">VOLCADRAFT_87791</name>
</gene>
<dbReference type="KEGG" id="vcn:VOLCADRAFT_87791"/>
<keyword evidence="2" id="KW-0808">Transferase</keyword>
<protein>
    <submittedName>
        <fullName evidence="2">Diacylglycerol kinase</fullName>
    </submittedName>
</protein>
<dbReference type="eggNOG" id="KOG1116">
    <property type="taxonomic scope" value="Eukaryota"/>
</dbReference>
<dbReference type="GO" id="GO:0046512">
    <property type="term" value="P:sphingosine biosynthetic process"/>
    <property type="evidence" value="ECO:0007669"/>
    <property type="project" value="TreeGrafter"/>
</dbReference>
<dbReference type="InterPro" id="IPR001206">
    <property type="entry name" value="Diacylglycerol_kinase_cat_dom"/>
</dbReference>
<proteinExistence type="predicted"/>
<accession>D8TM94</accession>
<dbReference type="SUPFAM" id="SSF111331">
    <property type="entry name" value="NAD kinase/diacylglycerol kinase-like"/>
    <property type="match status" value="2"/>
</dbReference>
<dbReference type="InterPro" id="IPR050187">
    <property type="entry name" value="Lipid_Phosphate_FormReg"/>
</dbReference>
<dbReference type="InParanoid" id="D8TM94"/>
<dbReference type="RefSeq" id="XP_002947416.1">
    <property type="nucleotide sequence ID" value="XM_002947370.1"/>
</dbReference>
<name>D8TM94_VOLCA</name>
<keyword evidence="3" id="KW-1185">Reference proteome</keyword>
<dbReference type="STRING" id="3068.D8TM94"/>
<dbReference type="GeneID" id="9620517"/>
<dbReference type="OrthoDB" id="3853857at2759"/>
<evidence type="ECO:0000313" key="3">
    <source>
        <dbReference type="Proteomes" id="UP000001058"/>
    </source>
</evidence>
<evidence type="ECO:0000259" key="1">
    <source>
        <dbReference type="PROSITE" id="PS50146"/>
    </source>
</evidence>
<feature type="domain" description="DAGKc" evidence="1">
    <location>
        <begin position="165"/>
        <end position="332"/>
    </location>
</feature>
<dbReference type="Pfam" id="PF00781">
    <property type="entry name" value="DAGK_cat"/>
    <property type="match status" value="2"/>
</dbReference>
<dbReference type="AlphaFoldDB" id="D8TM94"/>
<dbReference type="InterPro" id="IPR016064">
    <property type="entry name" value="NAD/diacylglycerol_kinase_sf"/>
</dbReference>
<dbReference type="Proteomes" id="UP000001058">
    <property type="component" value="Unassembled WGS sequence"/>
</dbReference>
<dbReference type="EMBL" id="GL378327">
    <property type="protein sequence ID" value="EFJ51464.1"/>
    <property type="molecule type" value="Genomic_DNA"/>
</dbReference>
<sequence length="493" mass="52377">MKASQADPEEAQGSWSLNVRCGAATGTIHLKDDGMFSFTPDPTHGGGYHEQRRVANTQANCENKGRRTRRANARPHRSPIGWLFRLLRRPVQHQVIPADQLLGARLESPCTLTVWFATPHTARMGCVTKHLFRVRQTPRFEASDPLAASELVARVRRAASWWGRDTPPHVAAIINPKAGRGGAAGLFHGRLLPLLRDVAGLRVSERLTEAAGHASALVRELALNVAGGGVGGGGDGGDEGGVGGGAGDVPAADGVDLIMFVGGDGTLHEGLQGLFQRPDWESARGIPLVAIPCGSGNGVAASCGLWDVPTAVVAVCRGQVAPVDVASVLQPPDNRYYCLLSVVYGAMLPCLPTRLPDSPSSLPGGWQQLADSFAIFGAYNTQYVALGARANPGGLMADGAWEVWQLAAQGRRAGAGLRLRSLKVLLGVEDGSFAKAAGVMHVTKARALLFQQRDDSTWTVLDGEAVREAPLYLEVHPRLCRLLVSPVFREEPL</sequence>